<organism evidence="1 2">
    <name type="scientific">Acropora cervicornis</name>
    <name type="common">Staghorn coral</name>
    <dbReference type="NCBI Taxonomy" id="6130"/>
    <lineage>
        <taxon>Eukaryota</taxon>
        <taxon>Metazoa</taxon>
        <taxon>Cnidaria</taxon>
        <taxon>Anthozoa</taxon>
        <taxon>Hexacorallia</taxon>
        <taxon>Scleractinia</taxon>
        <taxon>Astrocoeniina</taxon>
        <taxon>Acroporidae</taxon>
        <taxon>Acropora</taxon>
    </lineage>
</organism>
<proteinExistence type="predicted"/>
<accession>A0AAD9QMA6</accession>
<sequence length="184" mass="21614">MGGGPKRKDNLLDRLRDAKTDHDCHVRFIPDDTTHNSHMYPFSVRYLRYSTKLTEELNSRGTFMLTTLSNHAYFTSLPLFKKPFNTLNAYWKRKAEIKFHNRKASAKRKLKLNVKAKYFHRAQQKSLPLQYNQRLWIEVNMLFLTHNSCLHHDGLKSLSVNGPDLDITLSCKEKYVDLTLCINK</sequence>
<protein>
    <submittedName>
        <fullName evidence="1">Uncharacterized protein</fullName>
    </submittedName>
</protein>
<comment type="caution">
    <text evidence="1">The sequence shown here is derived from an EMBL/GenBank/DDBJ whole genome shotgun (WGS) entry which is preliminary data.</text>
</comment>
<dbReference type="EMBL" id="JARQWQ010000024">
    <property type="protein sequence ID" value="KAK2563876.1"/>
    <property type="molecule type" value="Genomic_DNA"/>
</dbReference>
<name>A0AAD9QMA6_ACRCE</name>
<evidence type="ECO:0000313" key="2">
    <source>
        <dbReference type="Proteomes" id="UP001249851"/>
    </source>
</evidence>
<gene>
    <name evidence="1" type="ORF">P5673_012884</name>
</gene>
<dbReference type="Proteomes" id="UP001249851">
    <property type="component" value="Unassembled WGS sequence"/>
</dbReference>
<reference evidence="1" key="1">
    <citation type="journal article" date="2023" name="G3 (Bethesda)">
        <title>Whole genome assembly and annotation of the endangered Caribbean coral Acropora cervicornis.</title>
        <authorList>
            <person name="Selwyn J.D."/>
            <person name="Vollmer S.V."/>
        </authorList>
    </citation>
    <scope>NUCLEOTIDE SEQUENCE</scope>
    <source>
        <strain evidence="1">K2</strain>
    </source>
</reference>
<keyword evidence="2" id="KW-1185">Reference proteome</keyword>
<reference evidence="1" key="2">
    <citation type="journal article" date="2023" name="Science">
        <title>Genomic signatures of disease resistance in endangered staghorn corals.</title>
        <authorList>
            <person name="Vollmer S.V."/>
            <person name="Selwyn J.D."/>
            <person name="Despard B.A."/>
            <person name="Roesel C.L."/>
        </authorList>
    </citation>
    <scope>NUCLEOTIDE SEQUENCE</scope>
    <source>
        <strain evidence="1">K2</strain>
    </source>
</reference>
<evidence type="ECO:0000313" key="1">
    <source>
        <dbReference type="EMBL" id="KAK2563876.1"/>
    </source>
</evidence>
<dbReference type="AlphaFoldDB" id="A0AAD9QMA6"/>